<feature type="domain" description="Protein kinase" evidence="2">
    <location>
        <begin position="58"/>
        <end position="321"/>
    </location>
</feature>
<sequence>MGGNQSKQPQRLDPSSAEAGQISTKSEEKIEKDTKEHKMKIEKLLTKHNLLVKAEHIMMNDNPICNCTTGTIHSGTLNDEPVIIKMLSTPLVNDRAFYNELEEMISLSDRHILPLVGASLDPPILITPHLRNGDLRSRLYGPNKVSYTWEQKKDLLITVAKAVERIQSKSSKPHNLHSAISSPHILILDDGSPCLGGFGCSIRLRLLTPPDEQGRSPIKIPNLSWTPPEIIGELYLAAQSIDSYSFGILLYETACELEPYANISQKELIQHMLEDPIRPTIPDTLPYGTPEEVIDLIQACWSGIPEDRPTMPEIIKQLQKM</sequence>
<dbReference type="InterPro" id="IPR001245">
    <property type="entry name" value="Ser-Thr/Tyr_kinase_cat_dom"/>
</dbReference>
<evidence type="ECO:0000313" key="3">
    <source>
        <dbReference type="EMBL" id="KAK2960519.1"/>
    </source>
</evidence>
<reference evidence="3 4" key="1">
    <citation type="journal article" date="2022" name="bioRxiv">
        <title>Genomics of Preaxostyla Flagellates Illuminates Evolutionary Transitions and the Path Towards Mitochondrial Loss.</title>
        <authorList>
            <person name="Novak L.V.F."/>
            <person name="Treitli S.C."/>
            <person name="Pyrih J."/>
            <person name="Halakuc P."/>
            <person name="Pipaliya S.V."/>
            <person name="Vacek V."/>
            <person name="Brzon O."/>
            <person name="Soukal P."/>
            <person name="Eme L."/>
            <person name="Dacks J.B."/>
            <person name="Karnkowska A."/>
            <person name="Elias M."/>
            <person name="Hampl V."/>
        </authorList>
    </citation>
    <scope>NUCLEOTIDE SEQUENCE [LARGE SCALE GENOMIC DNA]</scope>
    <source>
        <strain evidence="3">NAU3</strain>
        <tissue evidence="3">Gut</tissue>
    </source>
</reference>
<name>A0ABQ9Y9Z2_9EUKA</name>
<dbReference type="SUPFAM" id="SSF56112">
    <property type="entry name" value="Protein kinase-like (PK-like)"/>
    <property type="match status" value="1"/>
</dbReference>
<feature type="compositionally biased region" description="Basic and acidic residues" evidence="1">
    <location>
        <begin position="25"/>
        <end position="36"/>
    </location>
</feature>
<comment type="caution">
    <text evidence="3">The sequence shown here is derived from an EMBL/GenBank/DDBJ whole genome shotgun (WGS) entry which is preliminary data.</text>
</comment>
<dbReference type="Pfam" id="PF07714">
    <property type="entry name" value="PK_Tyr_Ser-Thr"/>
    <property type="match status" value="1"/>
</dbReference>
<dbReference type="InterPro" id="IPR000719">
    <property type="entry name" value="Prot_kinase_dom"/>
</dbReference>
<proteinExistence type="predicted"/>
<dbReference type="InterPro" id="IPR051681">
    <property type="entry name" value="Ser/Thr_Kinases-Pseudokinases"/>
</dbReference>
<dbReference type="GO" id="GO:0016301">
    <property type="term" value="F:kinase activity"/>
    <property type="evidence" value="ECO:0007669"/>
    <property type="project" value="UniProtKB-KW"/>
</dbReference>
<dbReference type="Proteomes" id="UP001281761">
    <property type="component" value="Unassembled WGS sequence"/>
</dbReference>
<feature type="region of interest" description="Disordered" evidence="1">
    <location>
        <begin position="1"/>
        <end position="36"/>
    </location>
</feature>
<accession>A0ABQ9Y9Z2</accession>
<dbReference type="Gene3D" id="3.30.200.20">
    <property type="entry name" value="Phosphorylase Kinase, domain 1"/>
    <property type="match status" value="1"/>
</dbReference>
<keyword evidence="3" id="KW-0808">Transferase</keyword>
<keyword evidence="4" id="KW-1185">Reference proteome</keyword>
<keyword evidence="3" id="KW-0418">Kinase</keyword>
<evidence type="ECO:0000259" key="2">
    <source>
        <dbReference type="PROSITE" id="PS50011"/>
    </source>
</evidence>
<dbReference type="EMBL" id="JARBJD010000022">
    <property type="protein sequence ID" value="KAK2960519.1"/>
    <property type="molecule type" value="Genomic_DNA"/>
</dbReference>
<organism evidence="3 4">
    <name type="scientific">Blattamonas nauphoetae</name>
    <dbReference type="NCBI Taxonomy" id="2049346"/>
    <lineage>
        <taxon>Eukaryota</taxon>
        <taxon>Metamonada</taxon>
        <taxon>Preaxostyla</taxon>
        <taxon>Oxymonadida</taxon>
        <taxon>Blattamonas</taxon>
    </lineage>
</organism>
<dbReference type="InterPro" id="IPR011009">
    <property type="entry name" value="Kinase-like_dom_sf"/>
</dbReference>
<evidence type="ECO:0000313" key="4">
    <source>
        <dbReference type="Proteomes" id="UP001281761"/>
    </source>
</evidence>
<dbReference type="PROSITE" id="PS50011">
    <property type="entry name" value="PROTEIN_KINASE_DOM"/>
    <property type="match status" value="1"/>
</dbReference>
<dbReference type="Gene3D" id="1.10.510.10">
    <property type="entry name" value="Transferase(Phosphotransferase) domain 1"/>
    <property type="match status" value="1"/>
</dbReference>
<evidence type="ECO:0000256" key="1">
    <source>
        <dbReference type="SAM" id="MobiDB-lite"/>
    </source>
</evidence>
<gene>
    <name evidence="3" type="ORF">BLNAU_4417</name>
</gene>
<dbReference type="PANTHER" id="PTHR44329">
    <property type="entry name" value="SERINE/THREONINE-PROTEIN KINASE TNNI3K-RELATED"/>
    <property type="match status" value="1"/>
</dbReference>
<dbReference type="PIRSF" id="PIRSF000654">
    <property type="entry name" value="Integrin-linked_kinase"/>
    <property type="match status" value="1"/>
</dbReference>
<protein>
    <submittedName>
        <fullName evidence="3">TKL family protein kinase</fullName>
    </submittedName>
</protein>